<dbReference type="Proteomes" id="UP000054532">
    <property type="component" value="Unassembled WGS sequence"/>
</dbReference>
<protein>
    <submittedName>
        <fullName evidence="4">Uncharacterized protein</fullName>
    </submittedName>
</protein>
<organism evidence="4">
    <name type="scientific">Phytophthora nicotianae</name>
    <name type="common">Potato buckeye rot agent</name>
    <name type="synonym">Phytophthora parasitica</name>
    <dbReference type="NCBI Taxonomy" id="4792"/>
    <lineage>
        <taxon>Eukaryota</taxon>
        <taxon>Sar</taxon>
        <taxon>Stramenopiles</taxon>
        <taxon>Oomycota</taxon>
        <taxon>Peronosporomycetes</taxon>
        <taxon>Peronosporales</taxon>
        <taxon>Peronosporaceae</taxon>
        <taxon>Phytophthora</taxon>
    </lineage>
</organism>
<reference evidence="4" key="3">
    <citation type="submission" date="2013-11" db="EMBL/GenBank/DDBJ databases">
        <title>The Genome Sequence of Phytophthora parasitica IAC_01/95.</title>
        <authorList>
            <consortium name="The Broad Institute Genomics Platform"/>
            <person name="Russ C."/>
            <person name="Tyler B."/>
            <person name="Panabieres F."/>
            <person name="Shan W."/>
            <person name="Tripathy S."/>
            <person name="Grunwald N."/>
            <person name="Machado M."/>
            <person name="Johnson C.S."/>
            <person name="Arredondo F."/>
            <person name="Hong C."/>
            <person name="Coffey M."/>
            <person name="Young S.K."/>
            <person name="Zeng Q."/>
            <person name="Gargeya S."/>
            <person name="Fitzgerald M."/>
            <person name="Abouelleil A."/>
            <person name="Alvarado L."/>
            <person name="Chapman S.B."/>
            <person name="Gainer-Dewar J."/>
            <person name="Goldberg J."/>
            <person name="Griggs A."/>
            <person name="Gujja S."/>
            <person name="Hansen M."/>
            <person name="Howarth C."/>
            <person name="Imamovic A."/>
            <person name="Ireland A."/>
            <person name="Larimer J."/>
            <person name="McCowan C."/>
            <person name="Murphy C."/>
            <person name="Pearson M."/>
            <person name="Poon T.W."/>
            <person name="Priest M."/>
            <person name="Roberts A."/>
            <person name="Saif S."/>
            <person name="Shea T."/>
            <person name="Sykes S."/>
            <person name="Wortman J."/>
            <person name="Nusbaum C."/>
            <person name="Birren B."/>
        </authorList>
    </citation>
    <scope>NUCLEOTIDE SEQUENCE [LARGE SCALE GENOMIC DNA]</scope>
    <source>
        <strain evidence="4">IAC_01/95</strain>
    </source>
</reference>
<evidence type="ECO:0000313" key="3">
    <source>
        <dbReference type="EMBL" id="ETL82017.1"/>
    </source>
</evidence>
<dbReference type="InterPro" id="IPR002110">
    <property type="entry name" value="Ankyrin_rpt"/>
</dbReference>
<dbReference type="PROSITE" id="PS50297">
    <property type="entry name" value="ANK_REP_REGION"/>
    <property type="match status" value="1"/>
</dbReference>
<feature type="repeat" description="ANK" evidence="1">
    <location>
        <begin position="1"/>
        <end position="23"/>
    </location>
</feature>
<dbReference type="EMBL" id="KI695602">
    <property type="protein sequence ID" value="ETM35228.1"/>
    <property type="molecule type" value="Genomic_DNA"/>
</dbReference>
<name>W2MHS0_PHYNI</name>
<dbReference type="EMBL" id="KI688868">
    <property type="protein sequence ID" value="ETK75341.1"/>
    <property type="molecule type" value="Genomic_DNA"/>
</dbReference>
<dbReference type="PROSITE" id="PS50088">
    <property type="entry name" value="ANK_REPEAT"/>
    <property type="match status" value="2"/>
</dbReference>
<dbReference type="VEuPathDB" id="FungiDB:PPTG_17356"/>
<evidence type="ECO:0000256" key="1">
    <source>
        <dbReference type="PROSITE-ProRule" id="PRU00023"/>
    </source>
</evidence>
<accession>W2MHS0</accession>
<reference evidence="2" key="2">
    <citation type="submission" date="2013-11" db="EMBL/GenBank/DDBJ databases">
        <title>The Genome Sequence of Phytophthora parasitica CJ02B3.</title>
        <authorList>
            <consortium name="The Broad Institute Genomics Platform"/>
            <person name="Russ C."/>
            <person name="Tyler B."/>
            <person name="Panabieres F."/>
            <person name="Shan W."/>
            <person name="Tripathy S."/>
            <person name="Grunwald N."/>
            <person name="Machado M."/>
            <person name="Johnson C.S."/>
            <person name="Arredondo F."/>
            <person name="Hong C."/>
            <person name="Coffey M."/>
            <person name="Young S.K."/>
            <person name="Zeng Q."/>
            <person name="Gargeya S."/>
            <person name="Fitzgerald M."/>
            <person name="Abouelleil A."/>
            <person name="Alvarado L."/>
            <person name="Chapman S.B."/>
            <person name="Gainer-Dewar J."/>
            <person name="Goldberg J."/>
            <person name="Griggs A."/>
            <person name="Gujja S."/>
            <person name="Hansen M."/>
            <person name="Howarth C."/>
            <person name="Imamovic A."/>
            <person name="Ireland A."/>
            <person name="Larimer J."/>
            <person name="McCowan C."/>
            <person name="Murphy C."/>
            <person name="Pearson M."/>
            <person name="Poon T.W."/>
            <person name="Priest M."/>
            <person name="Roberts A."/>
            <person name="Saif S."/>
            <person name="Shea T."/>
            <person name="Sykes S."/>
            <person name="Wortman J."/>
            <person name="Nusbaum C."/>
            <person name="Birren B."/>
        </authorList>
    </citation>
    <scope>NUCLEOTIDE SEQUENCE [LARGE SCALE GENOMIC DNA]</scope>
    <source>
        <strain evidence="2">CJ02B3</strain>
    </source>
</reference>
<dbReference type="InterPro" id="IPR039323">
    <property type="entry name" value="ANKRD_45/46/60"/>
</dbReference>
<reference evidence="3" key="1">
    <citation type="submission" date="2013-11" db="EMBL/GenBank/DDBJ databases">
        <title>The Genome Sequence of Phytophthora parasitica CHvinca01.</title>
        <authorList>
            <consortium name="The Broad Institute Genomics Platform"/>
            <person name="Russ C."/>
            <person name="Tyler B."/>
            <person name="Panabieres F."/>
            <person name="Shan W."/>
            <person name="Tripathy S."/>
            <person name="Grunwald N."/>
            <person name="Machado M."/>
            <person name="Johnson C.S."/>
            <person name="Arredondo F."/>
            <person name="Hong C."/>
            <person name="Coffey M."/>
            <person name="Young S.K."/>
            <person name="Zeng Q."/>
            <person name="Gargeya S."/>
            <person name="Fitzgerald M."/>
            <person name="Abouelleil A."/>
            <person name="Alvarado L."/>
            <person name="Chapman S.B."/>
            <person name="Gainer-Dewar J."/>
            <person name="Goldberg J."/>
            <person name="Griggs A."/>
            <person name="Gujja S."/>
            <person name="Hansen M."/>
            <person name="Howarth C."/>
            <person name="Imamovic A."/>
            <person name="Ireland A."/>
            <person name="Larimer J."/>
            <person name="McCowan C."/>
            <person name="Murphy C."/>
            <person name="Pearson M."/>
            <person name="Poon T.W."/>
            <person name="Priest M."/>
            <person name="Roberts A."/>
            <person name="Saif S."/>
            <person name="Shea T."/>
            <person name="Sykes S."/>
            <person name="Wortman J."/>
            <person name="Nusbaum C."/>
            <person name="Birren B."/>
        </authorList>
    </citation>
    <scope>NUCLEOTIDE SEQUENCE [LARGE SCALE GENOMIC DNA]</scope>
    <source>
        <strain evidence="3">CHvinca01</strain>
    </source>
</reference>
<evidence type="ECO:0000313" key="4">
    <source>
        <dbReference type="EMBL" id="ETM35228.1"/>
    </source>
</evidence>
<proteinExistence type="predicted"/>
<dbReference type="PANTHER" id="PTHR22677">
    <property type="entry name" value="ANKYRIN REPEAT DOMAIN-CONTAINING PROTEIN 60"/>
    <property type="match status" value="1"/>
</dbReference>
<dbReference type="Pfam" id="PF12796">
    <property type="entry name" value="Ank_2"/>
    <property type="match status" value="1"/>
</dbReference>
<keyword evidence="1" id="KW-0040">ANK repeat</keyword>
<dbReference type="OrthoDB" id="194358at2759"/>
<dbReference type="SUPFAM" id="SSF48403">
    <property type="entry name" value="Ankyrin repeat"/>
    <property type="match status" value="1"/>
</dbReference>
<evidence type="ECO:0000313" key="2">
    <source>
        <dbReference type="EMBL" id="ETK75341.1"/>
    </source>
</evidence>
<dbReference type="InterPro" id="IPR036770">
    <property type="entry name" value="Ankyrin_rpt-contain_sf"/>
</dbReference>
<dbReference type="Gene3D" id="1.25.40.20">
    <property type="entry name" value="Ankyrin repeat-containing domain"/>
    <property type="match status" value="1"/>
</dbReference>
<dbReference type="EMBL" id="KI682374">
    <property type="protein sequence ID" value="ETL82017.1"/>
    <property type="molecule type" value="Genomic_DNA"/>
</dbReference>
<gene>
    <name evidence="4" type="ORF">L914_17838</name>
    <name evidence="2" type="ORF">L915_18035</name>
    <name evidence="3" type="ORF">L917_17758</name>
</gene>
<dbReference type="PANTHER" id="PTHR22677:SF4">
    <property type="entry name" value="USHER SYNDROME TYPE-1G PROTEIN-LIKE PROTEIN"/>
    <property type="match status" value="1"/>
</dbReference>
<dbReference type="Proteomes" id="UP000054423">
    <property type="component" value="Unassembled WGS sequence"/>
</dbReference>
<dbReference type="AlphaFoldDB" id="W2MHS0"/>
<feature type="repeat" description="ANK" evidence="1">
    <location>
        <begin position="24"/>
        <end position="56"/>
    </location>
</feature>
<sequence length="86" mass="8860">MEGHVDVVSVLLDAGANIDQRGPNGTTALLGACKNGHLGVVQVLVENGAATDVRDEEGMDCIATARAHGQEDVVDFLSSSKETPVS</sequence>
<dbReference type="Proteomes" id="UP000053236">
    <property type="component" value="Unassembled WGS sequence"/>
</dbReference>